<keyword evidence="5" id="KW-1185">Reference proteome</keyword>
<gene>
    <name evidence="4" type="ORF">ABH943_008701</name>
</gene>
<dbReference type="InterPro" id="IPR003140">
    <property type="entry name" value="PLipase/COase/thioEstase"/>
</dbReference>
<dbReference type="Proteomes" id="UP001620514">
    <property type="component" value="Unassembled WGS sequence"/>
</dbReference>
<proteinExistence type="inferred from homology"/>
<evidence type="ECO:0000256" key="1">
    <source>
        <dbReference type="ARBA" id="ARBA00006499"/>
    </source>
</evidence>
<sequence>MTTSLPLHYVGRDSSNPNGEARPLLVLLHGFASYEQHLFRHAGLFDPQWPIIAPRAPLRIGPGAYRWFYFTRTATGPIIETEEQHVSLRLLVVFLEAIRDQRKPRQIFLLGHSQGGSMALSVLMTRPDLIDGVVNVNGRIVPNNAASPSADSRLRGFPVFTRHGEDNPIVPLPMAHRTRDLLMQHGVSIDYRDVPNIGHGFTPEILADSSQWLKDRAETRTAQPVNDAPLR</sequence>
<keyword evidence="2" id="KW-0378">Hydrolase</keyword>
<dbReference type="RefSeq" id="WP_404615123.1">
    <property type="nucleotide sequence ID" value="NZ_JBIYDN010000057.1"/>
</dbReference>
<organism evidence="4 5">
    <name type="scientific">Caballeronia udeis</name>
    <dbReference type="NCBI Taxonomy" id="1232866"/>
    <lineage>
        <taxon>Bacteria</taxon>
        <taxon>Pseudomonadati</taxon>
        <taxon>Pseudomonadota</taxon>
        <taxon>Betaproteobacteria</taxon>
        <taxon>Burkholderiales</taxon>
        <taxon>Burkholderiaceae</taxon>
        <taxon>Caballeronia</taxon>
    </lineage>
</organism>
<accession>A0ABW8MY34</accession>
<comment type="similarity">
    <text evidence="1">Belongs to the AB hydrolase superfamily. AB hydrolase 2 family.</text>
</comment>
<evidence type="ECO:0000259" key="3">
    <source>
        <dbReference type="Pfam" id="PF02230"/>
    </source>
</evidence>
<evidence type="ECO:0000313" key="4">
    <source>
        <dbReference type="EMBL" id="MFK4448657.1"/>
    </source>
</evidence>
<dbReference type="InterPro" id="IPR050565">
    <property type="entry name" value="LYPA1-2/EST-like"/>
</dbReference>
<evidence type="ECO:0000313" key="5">
    <source>
        <dbReference type="Proteomes" id="UP001620514"/>
    </source>
</evidence>
<dbReference type="Gene3D" id="3.40.50.1820">
    <property type="entry name" value="alpha/beta hydrolase"/>
    <property type="match status" value="1"/>
</dbReference>
<dbReference type="InterPro" id="IPR029058">
    <property type="entry name" value="AB_hydrolase_fold"/>
</dbReference>
<name>A0ABW8MY34_9BURK</name>
<evidence type="ECO:0000256" key="2">
    <source>
        <dbReference type="ARBA" id="ARBA00022801"/>
    </source>
</evidence>
<reference evidence="4 5" key="1">
    <citation type="submission" date="2024-11" db="EMBL/GenBank/DDBJ databases">
        <title>Using genomics to understand microbial adaptation to soil warming.</title>
        <authorList>
            <person name="Deangelis K.M. PhD."/>
        </authorList>
    </citation>
    <scope>NUCLEOTIDE SEQUENCE [LARGE SCALE GENOMIC DNA]</scope>
    <source>
        <strain evidence="4 5">GAS97</strain>
    </source>
</reference>
<dbReference type="SUPFAM" id="SSF53474">
    <property type="entry name" value="alpha/beta-Hydrolases"/>
    <property type="match status" value="1"/>
</dbReference>
<dbReference type="Pfam" id="PF02230">
    <property type="entry name" value="Abhydrolase_2"/>
    <property type="match status" value="1"/>
</dbReference>
<comment type="caution">
    <text evidence="4">The sequence shown here is derived from an EMBL/GenBank/DDBJ whole genome shotgun (WGS) entry which is preliminary data.</text>
</comment>
<protein>
    <submittedName>
        <fullName evidence="4">Phospholipase/carboxylesterase</fullName>
    </submittedName>
</protein>
<dbReference type="EMBL" id="JBIYDN010000057">
    <property type="protein sequence ID" value="MFK4448657.1"/>
    <property type="molecule type" value="Genomic_DNA"/>
</dbReference>
<dbReference type="PANTHER" id="PTHR10655:SF17">
    <property type="entry name" value="LYSOPHOSPHOLIPASE-LIKE PROTEIN 1"/>
    <property type="match status" value="1"/>
</dbReference>
<feature type="domain" description="Phospholipase/carboxylesterase/thioesterase" evidence="3">
    <location>
        <begin position="16"/>
        <end position="213"/>
    </location>
</feature>
<dbReference type="PANTHER" id="PTHR10655">
    <property type="entry name" value="LYSOPHOSPHOLIPASE-RELATED"/>
    <property type="match status" value="1"/>
</dbReference>